<evidence type="ECO:0000256" key="2">
    <source>
        <dbReference type="SAM" id="Phobius"/>
    </source>
</evidence>
<dbReference type="AlphaFoldDB" id="A0AAJ0XBW5"/>
<organism evidence="4 5">
    <name type="scientific">Halochromatium glycolicum</name>
    <dbReference type="NCBI Taxonomy" id="85075"/>
    <lineage>
        <taxon>Bacteria</taxon>
        <taxon>Pseudomonadati</taxon>
        <taxon>Pseudomonadota</taxon>
        <taxon>Gammaproteobacteria</taxon>
        <taxon>Chromatiales</taxon>
        <taxon>Chromatiaceae</taxon>
        <taxon>Halochromatium</taxon>
    </lineage>
</organism>
<reference evidence="4" key="2">
    <citation type="journal article" date="2020" name="Microorganisms">
        <title>Osmotic Adaptation and Compatible Solute Biosynthesis of Phototrophic Bacteria as Revealed from Genome Analyses.</title>
        <authorList>
            <person name="Imhoff J.F."/>
            <person name="Rahn T."/>
            <person name="Kunzel S."/>
            <person name="Keller A."/>
            <person name="Neulinger S.C."/>
        </authorList>
    </citation>
    <scope>NUCLEOTIDE SEQUENCE</scope>
    <source>
        <strain evidence="4">DSM 11080</strain>
    </source>
</reference>
<protein>
    <recommendedName>
        <fullName evidence="3">ASPIC/UnbV domain-containing protein</fullName>
    </recommendedName>
</protein>
<comment type="caution">
    <text evidence="4">The sequence shown here is derived from an EMBL/GenBank/DDBJ whole genome shotgun (WGS) entry which is preliminary data.</text>
</comment>
<feature type="domain" description="ASPIC/UnbV" evidence="3">
    <location>
        <begin position="605"/>
        <end position="671"/>
    </location>
</feature>
<keyword evidence="2" id="KW-1133">Transmembrane helix</keyword>
<dbReference type="InterPro" id="IPR011519">
    <property type="entry name" value="UnbV_ASPIC"/>
</dbReference>
<dbReference type="InterPro" id="IPR027039">
    <property type="entry name" value="Crtac1"/>
</dbReference>
<keyword evidence="2" id="KW-0472">Membrane</keyword>
<keyword evidence="5" id="KW-1185">Reference proteome</keyword>
<reference evidence="4" key="1">
    <citation type="submission" date="2017-08" db="EMBL/GenBank/DDBJ databases">
        <authorList>
            <person name="Imhoff J.F."/>
            <person name="Rahn T."/>
            <person name="Kuenzel S."/>
            <person name="Neulinger S.C."/>
        </authorList>
    </citation>
    <scope>NUCLEOTIDE SEQUENCE</scope>
    <source>
        <strain evidence="4">DSM 11080</strain>
    </source>
</reference>
<dbReference type="PANTHER" id="PTHR16026">
    <property type="entry name" value="CARTILAGE ACIDIC PROTEIN 1"/>
    <property type="match status" value="1"/>
</dbReference>
<dbReference type="InterPro" id="IPR028994">
    <property type="entry name" value="Integrin_alpha_N"/>
</dbReference>
<dbReference type="Proteomes" id="UP001296776">
    <property type="component" value="Unassembled WGS sequence"/>
</dbReference>
<name>A0AAJ0XBW5_9GAMM</name>
<evidence type="ECO:0000313" key="5">
    <source>
        <dbReference type="Proteomes" id="UP001296776"/>
    </source>
</evidence>
<keyword evidence="2" id="KW-0812">Transmembrane</keyword>
<dbReference type="SUPFAM" id="SSF69318">
    <property type="entry name" value="Integrin alpha N-terminal domain"/>
    <property type="match status" value="2"/>
</dbReference>
<keyword evidence="1" id="KW-0732">Signal</keyword>
<dbReference type="EMBL" id="NRSJ01000040">
    <property type="protein sequence ID" value="MBK1706372.1"/>
    <property type="molecule type" value="Genomic_DNA"/>
</dbReference>
<gene>
    <name evidence="4" type="ORF">CKO40_17910</name>
</gene>
<feature type="transmembrane region" description="Helical" evidence="2">
    <location>
        <begin position="50"/>
        <end position="72"/>
    </location>
</feature>
<dbReference type="Pfam" id="PF13517">
    <property type="entry name" value="FG-GAP_3"/>
    <property type="match status" value="1"/>
</dbReference>
<dbReference type="InterPro" id="IPR013517">
    <property type="entry name" value="FG-GAP"/>
</dbReference>
<evidence type="ECO:0000256" key="1">
    <source>
        <dbReference type="ARBA" id="ARBA00022729"/>
    </source>
</evidence>
<dbReference type="PANTHER" id="PTHR16026:SF0">
    <property type="entry name" value="CARTILAGE ACIDIC PROTEIN 1"/>
    <property type="match status" value="1"/>
</dbReference>
<evidence type="ECO:0000313" key="4">
    <source>
        <dbReference type="EMBL" id="MBK1706372.1"/>
    </source>
</evidence>
<dbReference type="Gene3D" id="2.130.10.130">
    <property type="entry name" value="Integrin alpha, N-terminal"/>
    <property type="match status" value="1"/>
</dbReference>
<accession>A0AAJ0XBW5</accession>
<proteinExistence type="predicted"/>
<dbReference type="Pfam" id="PF07593">
    <property type="entry name" value="UnbV_ASPIC"/>
    <property type="match status" value="1"/>
</dbReference>
<sequence length="1069" mass="115720">MRLKRHLVTTGNAAPRTSWKARGRRFANRRCLATMTFGSRLDARGRMSRATSAGIVAVLIIGAVAFSDALAINFEVVTDGSNIDYFGESKGAAWGDFNQDGWPDIWVTNRYSPFALYVNNGDGSFVDSSSVIDTPGQGAYGAAWGDFDNDGDADILNMGPGGCGGICGSVTSNKFLVNERGFLVDQTLTFNLTYPEHRGRMSLWFDWNNDGRLDVLFAGVARPDGLGPSAIFTQTDYQFVDDTWMTGLSSGSSLQGQLARLTPGGRPFVFLLGPRWVSSPRAVYDYTSLPFVDSRESLGIGSWSDVTDAVIADLNGDLKSDMFLTRWEYSTAATKTGPAQVDAWLRVNSDQKGFRFKAPGQVQFTIVEAGLVLGEVYIGAAAAIQVDSFTFTLSSNDPDTHGIYPHSPGRDTGIYIGYDPATQVWEVQHSDSEPAGRFVRVRADMDISEFRTVGFESSDGALTDRLLLQTDEGFTEATTDAGLDWPTSCNSVIAADFDNDMDLDLYLVCLSPLENRPNILYENLGDGTFVEVPGAGGAAGSSVGRGDGAAAADYDRDGFIDLFVTNGWHGPAPYNEGPHQLFRNLGNANHWLEIDLEGTRSNRDGIGAQVLATAGGVTQVRDQNAGIHQFNQDHQRLHFGLGPNVRVDELVIHWPSGIEQRLAEIPADQIIRIAEPGPPFAPGAPVYVPGQDAGVYLWKETFDGPYHLRVSADWDSDSPYALVETTLLAERPVDAVLPVALEANDVLTHRQNRLSLTSWVGPSDDGVNFAVPGGTDALISVQQDGVSNPRQLHVGPSGEPIPAAGFVLNADDLPAMPNFKPGQDLGLFIGEEAGAQVVTARWSGDDMRHRSAFSLLSSEPLLAVNPVRLESDDVVTTGPYHAQVRGSLVNWQDGVDVEIVLGSILGIAYEQDGLMQPHLVNPATRDLGMPNAYRLPRAEPYGKPVYDPGTEAGLFLWKDKATGTWHLRGAAGGGYSRYAGELVSDQPFTTVSAVGLEANDVLDTTEPARIAFDLQMWQQWQDGIDFQFPPEANVSFTLQPHADDSPADALQIGAERWPVEQVPLDISGW</sequence>
<evidence type="ECO:0000259" key="3">
    <source>
        <dbReference type="Pfam" id="PF07593"/>
    </source>
</evidence>